<dbReference type="NCBIfam" id="NF007032">
    <property type="entry name" value="PRK09496.1-4"/>
    <property type="match status" value="1"/>
</dbReference>
<dbReference type="InterPro" id="IPR006037">
    <property type="entry name" value="RCK_C"/>
</dbReference>
<proteinExistence type="predicted"/>
<dbReference type="PROSITE" id="PS51202">
    <property type="entry name" value="RCK_C"/>
    <property type="match status" value="2"/>
</dbReference>
<dbReference type="Gene3D" id="3.40.50.720">
    <property type="entry name" value="NAD(P)-binding Rossmann-like Domain"/>
    <property type="match status" value="2"/>
</dbReference>
<dbReference type="InterPro" id="IPR006036">
    <property type="entry name" value="K_uptake_TrkA"/>
</dbReference>
<dbReference type="OrthoDB" id="9775180at2"/>
<feature type="domain" description="RCK N-terminal" evidence="7">
    <location>
        <begin position="1"/>
        <end position="124"/>
    </location>
</feature>
<dbReference type="Proteomes" id="UP000244060">
    <property type="component" value="Unassembled WGS sequence"/>
</dbReference>
<evidence type="ECO:0000259" key="7">
    <source>
        <dbReference type="PROSITE" id="PS51201"/>
    </source>
</evidence>
<feature type="domain" description="RCK N-terminal" evidence="7">
    <location>
        <begin position="233"/>
        <end position="352"/>
    </location>
</feature>
<dbReference type="PROSITE" id="PS51201">
    <property type="entry name" value="RCK_N"/>
    <property type="match status" value="2"/>
</dbReference>
<dbReference type="RefSeq" id="WP_011908516.1">
    <property type="nucleotide sequence ID" value="NZ_CP089965.1"/>
</dbReference>
<dbReference type="GO" id="GO:0015079">
    <property type="term" value="F:potassium ion transmembrane transporter activity"/>
    <property type="evidence" value="ECO:0007669"/>
    <property type="project" value="InterPro"/>
</dbReference>
<dbReference type="PANTHER" id="PTHR43833:SF5">
    <property type="entry name" value="TRK SYSTEM POTASSIUM UPTAKE PROTEIN TRKA"/>
    <property type="match status" value="1"/>
</dbReference>
<evidence type="ECO:0000256" key="5">
    <source>
        <dbReference type="ARBA" id="ARBA00023027"/>
    </source>
</evidence>
<dbReference type="NCBIfam" id="NF007031">
    <property type="entry name" value="PRK09496.1-2"/>
    <property type="match status" value="1"/>
</dbReference>
<organism evidence="9 10">
    <name type="scientific">Cereibacter azotoformans</name>
    <dbReference type="NCBI Taxonomy" id="43057"/>
    <lineage>
        <taxon>Bacteria</taxon>
        <taxon>Pseudomonadati</taxon>
        <taxon>Pseudomonadota</taxon>
        <taxon>Alphaproteobacteria</taxon>
        <taxon>Rhodobacterales</taxon>
        <taxon>Paracoccaceae</taxon>
        <taxon>Cereibacter</taxon>
    </lineage>
</organism>
<evidence type="ECO:0000313" key="9">
    <source>
        <dbReference type="EMBL" id="PTR20293.1"/>
    </source>
</evidence>
<dbReference type="InterPro" id="IPR036721">
    <property type="entry name" value="RCK_C_sf"/>
</dbReference>
<dbReference type="GO" id="GO:0005886">
    <property type="term" value="C:plasma membrane"/>
    <property type="evidence" value="ECO:0007669"/>
    <property type="project" value="InterPro"/>
</dbReference>
<accession>A0A2T5KCZ5</accession>
<reference evidence="9 10" key="1">
    <citation type="submission" date="2018-04" db="EMBL/GenBank/DDBJ databases">
        <title>Genomic Encyclopedia of Type Strains, Phase III (KMG-III): the genomes of soil and plant-associated and newly described type strains.</title>
        <authorList>
            <person name="Whitman W."/>
        </authorList>
    </citation>
    <scope>NUCLEOTIDE SEQUENCE [LARGE SCALE GENOMIC DNA]</scope>
    <source>
        <strain evidence="9 10">KA25</strain>
    </source>
</reference>
<evidence type="ECO:0000256" key="3">
    <source>
        <dbReference type="ARBA" id="ARBA00022538"/>
    </source>
</evidence>
<evidence type="ECO:0000259" key="8">
    <source>
        <dbReference type="PROSITE" id="PS51202"/>
    </source>
</evidence>
<dbReference type="Pfam" id="PF02080">
    <property type="entry name" value="TrkA_C"/>
    <property type="match status" value="2"/>
</dbReference>
<keyword evidence="10" id="KW-1185">Reference proteome</keyword>
<keyword evidence="3" id="KW-0633">Potassium transport</keyword>
<dbReference type="PANTHER" id="PTHR43833">
    <property type="entry name" value="POTASSIUM CHANNEL PROTEIN 2-RELATED-RELATED"/>
    <property type="match status" value="1"/>
</dbReference>
<dbReference type="EMBL" id="QAOT01000002">
    <property type="protein sequence ID" value="PTR20293.1"/>
    <property type="molecule type" value="Genomic_DNA"/>
</dbReference>
<dbReference type="Gene3D" id="3.30.70.1450">
    <property type="entry name" value="Regulator of K+ conductance, C-terminal domain"/>
    <property type="match status" value="2"/>
</dbReference>
<keyword evidence="5" id="KW-0520">NAD</keyword>
<dbReference type="SUPFAM" id="SSF116726">
    <property type="entry name" value="TrkA C-terminal domain-like"/>
    <property type="match status" value="2"/>
</dbReference>
<dbReference type="InterPro" id="IPR036291">
    <property type="entry name" value="NAD(P)-bd_dom_sf"/>
</dbReference>
<feature type="domain" description="RCK C-terminal" evidence="8">
    <location>
        <begin position="372"/>
        <end position="453"/>
    </location>
</feature>
<keyword evidence="2" id="KW-0813">Transport</keyword>
<evidence type="ECO:0000256" key="6">
    <source>
        <dbReference type="ARBA" id="ARBA00023065"/>
    </source>
</evidence>
<dbReference type="InterPro" id="IPR003148">
    <property type="entry name" value="RCK_N"/>
</dbReference>
<comment type="caution">
    <text evidence="9">The sequence shown here is derived from an EMBL/GenBank/DDBJ whole genome shotgun (WGS) entry which is preliminary data.</text>
</comment>
<evidence type="ECO:0000256" key="1">
    <source>
        <dbReference type="ARBA" id="ARBA00017378"/>
    </source>
</evidence>
<dbReference type="PRINTS" id="PR00335">
    <property type="entry name" value="KUPTAKETRKA"/>
</dbReference>
<dbReference type="SUPFAM" id="SSF51735">
    <property type="entry name" value="NAD(P)-binding Rossmann-fold domains"/>
    <property type="match status" value="2"/>
</dbReference>
<dbReference type="InterPro" id="IPR050721">
    <property type="entry name" value="Trk_Ktr_HKT_K-transport"/>
</dbReference>
<dbReference type="Pfam" id="PF02254">
    <property type="entry name" value="TrkA_N"/>
    <property type="match status" value="2"/>
</dbReference>
<sequence>MKVIICGGGQVGWQIARHLSGERNDVTVVDMNADLVRRATDTLDVQGVVGFASYPDVLEKAGARDADMIIAATHSDEVNMVTCQVAHSIFGITRKIARLRAQSYLDAIYSDLYRRDHLPIDVVISPEKEVAEAALQRLAAPSTFDTESFMEGKAQLLGVALDEDCPVLNTPLRQLNELFTNLRAIVVGVRREGRLFVPEPGDQLFAGDEVYAFAHSEDVARTLDIFGKTSRKQERIIVIGGGNVGLAVAKALEARADRVRVKVIERNRAKAEIAADGLERTIVLNGDGLDMDLLMEANIDRADAVLAVTDDDKTNILAAIRAKQAGCPMAIVLVNDPTLLPIMQALDIDAYINPRATTVSSILRHVRHGRVRAIYSIGDAEAEVIEAQVLSTSPLAGRHIRDIDFPEGVLVGAVMKGDRVLKPTGDLRVDDGDVIALFCMTADVPEVERLLQVSIDFF</sequence>
<keyword evidence="4" id="KW-0630">Potassium</keyword>
<dbReference type="AlphaFoldDB" id="A0A2T5KCZ5"/>
<dbReference type="NCBIfam" id="NF007039">
    <property type="entry name" value="PRK09496.3-2"/>
    <property type="match status" value="1"/>
</dbReference>
<evidence type="ECO:0000256" key="2">
    <source>
        <dbReference type="ARBA" id="ARBA00022448"/>
    </source>
</evidence>
<feature type="domain" description="RCK C-terminal" evidence="8">
    <location>
        <begin position="144"/>
        <end position="228"/>
    </location>
</feature>
<evidence type="ECO:0000256" key="4">
    <source>
        <dbReference type="ARBA" id="ARBA00022958"/>
    </source>
</evidence>
<evidence type="ECO:0000313" key="10">
    <source>
        <dbReference type="Proteomes" id="UP000244060"/>
    </source>
</evidence>
<protein>
    <recommendedName>
        <fullName evidence="1">Trk system potassium uptake protein TrkA</fullName>
    </recommendedName>
</protein>
<keyword evidence="6" id="KW-0406">Ion transport</keyword>
<gene>
    <name evidence="9" type="ORF">C8J28_10255</name>
</gene>
<name>A0A2T5KCZ5_9RHOB</name>